<organism evidence="4 5">
    <name type="scientific">Georgenia yuyongxinii</name>
    <dbReference type="NCBI Taxonomy" id="2589797"/>
    <lineage>
        <taxon>Bacteria</taxon>
        <taxon>Bacillati</taxon>
        <taxon>Actinomycetota</taxon>
        <taxon>Actinomycetes</taxon>
        <taxon>Micrococcales</taxon>
        <taxon>Bogoriellaceae</taxon>
        <taxon>Georgenia</taxon>
    </lineage>
</organism>
<feature type="signal peptide" evidence="2">
    <location>
        <begin position="1"/>
        <end position="21"/>
    </location>
</feature>
<accession>A0A552WLN5</accession>
<feature type="compositionally biased region" description="Gly residues" evidence="1">
    <location>
        <begin position="28"/>
        <end position="40"/>
    </location>
</feature>
<feature type="domain" description="Peptidase M1 membrane alanine aminopeptidase" evidence="3">
    <location>
        <begin position="373"/>
        <end position="499"/>
    </location>
</feature>
<evidence type="ECO:0000313" key="4">
    <source>
        <dbReference type="EMBL" id="TRW43681.1"/>
    </source>
</evidence>
<reference evidence="4 5" key="1">
    <citation type="submission" date="2019-07" db="EMBL/GenBank/DDBJ databases">
        <title>Georgenia wutianyii sp. nov. and Georgenia *** sp. nov. isolated from plateau pika (Ochotona curzoniae) in the Qinghai-Tibet plateau of China.</title>
        <authorList>
            <person name="Tian Z."/>
        </authorList>
    </citation>
    <scope>NUCLEOTIDE SEQUENCE [LARGE SCALE GENOMIC DNA]</scope>
    <source>
        <strain evidence="4 5">Z446</strain>
    </source>
</reference>
<dbReference type="InterPro" id="IPR027268">
    <property type="entry name" value="Peptidase_M4/M1_CTD_sf"/>
</dbReference>
<dbReference type="InterPro" id="IPR014782">
    <property type="entry name" value="Peptidase_M1_dom"/>
</dbReference>
<dbReference type="EMBL" id="VJXR01000070">
    <property type="protein sequence ID" value="TRW43681.1"/>
    <property type="molecule type" value="Genomic_DNA"/>
</dbReference>
<evidence type="ECO:0000259" key="3">
    <source>
        <dbReference type="Pfam" id="PF01433"/>
    </source>
</evidence>
<dbReference type="RefSeq" id="WP_143419602.1">
    <property type="nucleotide sequence ID" value="NZ_VJXR01000070.1"/>
</dbReference>
<protein>
    <submittedName>
        <fullName evidence="4">M1 family metallopeptidase</fullName>
    </submittedName>
</protein>
<feature type="region of interest" description="Disordered" evidence="1">
    <location>
        <begin position="21"/>
        <end position="81"/>
    </location>
</feature>
<proteinExistence type="predicted"/>
<evidence type="ECO:0000313" key="5">
    <source>
        <dbReference type="Proteomes" id="UP000318693"/>
    </source>
</evidence>
<name>A0A552WLN5_9MICO</name>
<dbReference type="Proteomes" id="UP000318693">
    <property type="component" value="Unassembled WGS sequence"/>
</dbReference>
<dbReference type="GO" id="GO:0008237">
    <property type="term" value="F:metallopeptidase activity"/>
    <property type="evidence" value="ECO:0007669"/>
    <property type="project" value="InterPro"/>
</dbReference>
<dbReference type="SUPFAM" id="SSF55486">
    <property type="entry name" value="Metalloproteases ('zincins'), catalytic domain"/>
    <property type="match status" value="1"/>
</dbReference>
<keyword evidence="5" id="KW-1185">Reference proteome</keyword>
<feature type="chain" id="PRO_5039006244" evidence="2">
    <location>
        <begin position="22"/>
        <end position="515"/>
    </location>
</feature>
<sequence>MRRRTLSAAVVTALLALSACTGTDVPGGASGSGTPTGSGAPGSEAPSGSEADGSSGPVRPGEERPEATASGAASWPAPDPSRPVMDLSFTVAPDLRSAVGQERVRFTPDLDVCELVFRAWPNNPSIAAAGNALVVDAVSVDGAPAAAEVSPAGAPEGSPGTLIEVQLPGCVDAATPINVDLGFTLTFGEDSGERVGVTPEDEVAWFGSAYPMLAWERGVGWARDDAVPVPGETATSEDFELRSLEVTASSEYDVLGAGELLGTTDGEDPGTTTHRFTAPAVRDVTVTVGRLDVVQHTVGDVTVHVGAPTIGIRSTPQRWAEELAGSVERVSALLGPMPYDDLWVSVLPDTADGVEYPGAVQFRDTNPRRDGWLVTHEVAHMWFYGLVGNNQGRDPWLDESFASFVQVVADDRDRDPAPSGTVPRLVLGDVGRPMSFWAEQFDRPGSAYIQGVYVAGTDALIEARRAVGADAFDDALRSYLRANAHSVATPEDVVEAFADLPEVIEVLKNAGAVER</sequence>
<evidence type="ECO:0000256" key="2">
    <source>
        <dbReference type="SAM" id="SignalP"/>
    </source>
</evidence>
<dbReference type="Gene3D" id="1.10.390.10">
    <property type="entry name" value="Neutral Protease Domain 2"/>
    <property type="match status" value="1"/>
</dbReference>
<dbReference type="AlphaFoldDB" id="A0A552WLN5"/>
<feature type="compositionally biased region" description="Low complexity" evidence="1">
    <location>
        <begin position="41"/>
        <end position="51"/>
    </location>
</feature>
<dbReference type="Pfam" id="PF01433">
    <property type="entry name" value="Peptidase_M1"/>
    <property type="match status" value="1"/>
</dbReference>
<gene>
    <name evidence="4" type="ORF">FJ693_16735</name>
</gene>
<dbReference type="GO" id="GO:0008270">
    <property type="term" value="F:zinc ion binding"/>
    <property type="evidence" value="ECO:0007669"/>
    <property type="project" value="InterPro"/>
</dbReference>
<keyword evidence="2" id="KW-0732">Signal</keyword>
<comment type="caution">
    <text evidence="4">The sequence shown here is derived from an EMBL/GenBank/DDBJ whole genome shotgun (WGS) entry which is preliminary data.</text>
</comment>
<evidence type="ECO:0000256" key="1">
    <source>
        <dbReference type="SAM" id="MobiDB-lite"/>
    </source>
</evidence>
<dbReference type="PROSITE" id="PS51257">
    <property type="entry name" value="PROKAR_LIPOPROTEIN"/>
    <property type="match status" value="1"/>
</dbReference>